<feature type="compositionally biased region" description="Basic residues" evidence="1">
    <location>
        <begin position="1"/>
        <end position="21"/>
    </location>
</feature>
<accession>A0A9N8DUN3</accession>
<evidence type="ECO:0000313" key="3">
    <source>
        <dbReference type="Proteomes" id="UP001153069"/>
    </source>
</evidence>
<sequence>MKNRRRNSKKKGGRNKNKKPATTRTNDNVAVANNDTTTIANNNSEGDAATLTLQLSNVVKRGLCFHGMSEGYVNAVGRDALQPFLVDVYSHDCKESTVNHLANLQMLHLVHPVMDQPGMIQLLYGLAATFSLQEWTTPNLKKAMLTLRAALYLDKCMEKPSREDHHHQLVEKWLQVKWYCVKHCGSIHDAIVYLDKKVPCHCLADLKTKVLATRLLKSEFATTVTTRLV</sequence>
<evidence type="ECO:0000313" key="2">
    <source>
        <dbReference type="EMBL" id="CAB9507136.1"/>
    </source>
</evidence>
<organism evidence="2 3">
    <name type="scientific">Seminavis robusta</name>
    <dbReference type="NCBI Taxonomy" id="568900"/>
    <lineage>
        <taxon>Eukaryota</taxon>
        <taxon>Sar</taxon>
        <taxon>Stramenopiles</taxon>
        <taxon>Ochrophyta</taxon>
        <taxon>Bacillariophyta</taxon>
        <taxon>Bacillariophyceae</taxon>
        <taxon>Bacillariophycidae</taxon>
        <taxon>Naviculales</taxon>
        <taxon>Naviculaceae</taxon>
        <taxon>Seminavis</taxon>
    </lineage>
</organism>
<keyword evidence="3" id="KW-1185">Reference proteome</keyword>
<protein>
    <submittedName>
        <fullName evidence="2">Uncharacterized protein</fullName>
    </submittedName>
</protein>
<reference evidence="2" key="1">
    <citation type="submission" date="2020-06" db="EMBL/GenBank/DDBJ databases">
        <authorList>
            <consortium name="Plant Systems Biology data submission"/>
        </authorList>
    </citation>
    <scope>NUCLEOTIDE SEQUENCE</scope>
    <source>
        <strain evidence="2">D6</strain>
    </source>
</reference>
<dbReference type="EMBL" id="CAICTM010000293">
    <property type="protein sequence ID" value="CAB9507136.1"/>
    <property type="molecule type" value="Genomic_DNA"/>
</dbReference>
<feature type="region of interest" description="Disordered" evidence="1">
    <location>
        <begin position="1"/>
        <end position="28"/>
    </location>
</feature>
<dbReference type="Proteomes" id="UP001153069">
    <property type="component" value="Unassembled WGS sequence"/>
</dbReference>
<comment type="caution">
    <text evidence="2">The sequence shown here is derived from an EMBL/GenBank/DDBJ whole genome shotgun (WGS) entry which is preliminary data.</text>
</comment>
<name>A0A9N8DUN3_9STRA</name>
<proteinExistence type="predicted"/>
<gene>
    <name evidence="2" type="ORF">SEMRO_294_G110150.1</name>
</gene>
<evidence type="ECO:0000256" key="1">
    <source>
        <dbReference type="SAM" id="MobiDB-lite"/>
    </source>
</evidence>
<dbReference type="AlphaFoldDB" id="A0A9N8DUN3"/>